<evidence type="ECO:0000313" key="2">
    <source>
        <dbReference type="Proteomes" id="UP000518266"/>
    </source>
</evidence>
<organism evidence="1 2">
    <name type="scientific">Dissostichus mawsoni</name>
    <name type="common">Antarctic cod</name>
    <dbReference type="NCBI Taxonomy" id="36200"/>
    <lineage>
        <taxon>Eukaryota</taxon>
        <taxon>Metazoa</taxon>
        <taxon>Chordata</taxon>
        <taxon>Craniata</taxon>
        <taxon>Vertebrata</taxon>
        <taxon>Euteleostomi</taxon>
        <taxon>Actinopterygii</taxon>
        <taxon>Neopterygii</taxon>
        <taxon>Teleostei</taxon>
        <taxon>Neoteleostei</taxon>
        <taxon>Acanthomorphata</taxon>
        <taxon>Eupercaria</taxon>
        <taxon>Perciformes</taxon>
        <taxon>Notothenioidei</taxon>
        <taxon>Nototheniidae</taxon>
        <taxon>Dissostichus</taxon>
    </lineage>
</organism>
<dbReference type="AlphaFoldDB" id="A0A7J5XC70"/>
<keyword evidence="2" id="KW-1185">Reference proteome</keyword>
<reference evidence="1 2" key="1">
    <citation type="submission" date="2020-03" db="EMBL/GenBank/DDBJ databases">
        <title>Dissostichus mawsoni Genome sequencing and assembly.</title>
        <authorList>
            <person name="Park H."/>
        </authorList>
    </citation>
    <scope>NUCLEOTIDE SEQUENCE [LARGE SCALE GENOMIC DNA]</scope>
    <source>
        <strain evidence="1">DM0001</strain>
        <tissue evidence="1">Muscle</tissue>
    </source>
</reference>
<name>A0A7J5XC70_DISMA</name>
<evidence type="ECO:0000313" key="1">
    <source>
        <dbReference type="EMBL" id="KAF3834632.1"/>
    </source>
</evidence>
<dbReference type="OrthoDB" id="6021171at2759"/>
<sequence>MAPAKQKQPHSTPLSLEQIFSQELLDVYKDVSVSVQIDIFEQQFRSISKIDFMERYLSET</sequence>
<gene>
    <name evidence="1" type="ORF">F7725_027190</name>
</gene>
<dbReference type="Proteomes" id="UP000518266">
    <property type="component" value="Unassembled WGS sequence"/>
</dbReference>
<accession>A0A7J5XC70</accession>
<protein>
    <submittedName>
        <fullName evidence="1">Uncharacterized protein</fullName>
    </submittedName>
</protein>
<dbReference type="EMBL" id="JAAKFY010000025">
    <property type="protein sequence ID" value="KAF3834632.1"/>
    <property type="molecule type" value="Genomic_DNA"/>
</dbReference>
<comment type="caution">
    <text evidence="1">The sequence shown here is derived from an EMBL/GenBank/DDBJ whole genome shotgun (WGS) entry which is preliminary data.</text>
</comment>
<proteinExistence type="predicted"/>